<gene>
    <name evidence="1" type="ORF">DSO57_1018053</name>
</gene>
<protein>
    <submittedName>
        <fullName evidence="1">Uncharacterized protein</fullName>
    </submittedName>
</protein>
<comment type="caution">
    <text evidence="1">The sequence shown here is derived from an EMBL/GenBank/DDBJ whole genome shotgun (WGS) entry which is preliminary data.</text>
</comment>
<keyword evidence="2" id="KW-1185">Reference proteome</keyword>
<organism evidence="1 2">
    <name type="scientific">Entomophthora muscae</name>
    <dbReference type="NCBI Taxonomy" id="34485"/>
    <lineage>
        <taxon>Eukaryota</taxon>
        <taxon>Fungi</taxon>
        <taxon>Fungi incertae sedis</taxon>
        <taxon>Zoopagomycota</taxon>
        <taxon>Entomophthoromycotina</taxon>
        <taxon>Entomophthoromycetes</taxon>
        <taxon>Entomophthorales</taxon>
        <taxon>Entomophthoraceae</taxon>
        <taxon>Entomophthora</taxon>
    </lineage>
</organism>
<name>A0ACC2RJ20_9FUNG</name>
<sequence>MACNGISGKLVGYPQAMYCYSSLGMKWDIPGKVATPLKLASKLYVYGDMTEAPRSPWVGVNITESIDSICSEKYSYEWQLHRNLSIFYNRIGDGHYTYASGCFSQFEFIMPLPLIVEEGVVRVVKELELERSIVDWYKKWGIDLKLFFGARVWNINSEAPLEYLRWYGRTHVGTSKDENARLQLTLARAVYRKGRWGLSYGAFYSTRIPPQQEAISFVVELNGRREYFQIPYVVKPHAFKASCSQLEAPIQRLDMRTVNQELNYHIDNSIYMDEYLGLYQMNANAAVLSISTFQPQSPREWFNQAINQLIHVQQKNIFTLIIDVSDATGNNTCLAYQLLDYLFPNHDNTLTSDFIHSPNSNYSNYHHSNWKRFPSRRSQMGPFTELRGKNKGLYSPLLIDKCPKTGFNPKNLFEFTDLILLTNSACFEACSVFATVLSQVHNILTFTHTAISTSPPAISSMPSTDQATASQLHYNFPVAITHAFPLREFYSPNTTALHPIMFQQPKDNLPLLSPLGAMYPRPVWSKLLNSIPLTFWDDPITPQK</sequence>
<evidence type="ECO:0000313" key="2">
    <source>
        <dbReference type="Proteomes" id="UP001165960"/>
    </source>
</evidence>
<evidence type="ECO:0000313" key="1">
    <source>
        <dbReference type="EMBL" id="KAJ9050052.1"/>
    </source>
</evidence>
<dbReference type="EMBL" id="QTSX02007177">
    <property type="protein sequence ID" value="KAJ9050052.1"/>
    <property type="molecule type" value="Genomic_DNA"/>
</dbReference>
<reference evidence="1" key="1">
    <citation type="submission" date="2022-04" db="EMBL/GenBank/DDBJ databases">
        <title>Genome of the entomopathogenic fungus Entomophthora muscae.</title>
        <authorList>
            <person name="Elya C."/>
            <person name="Lovett B.R."/>
            <person name="Lee E."/>
            <person name="Macias A.M."/>
            <person name="Hajek A.E."/>
            <person name="De Bivort B.L."/>
            <person name="Kasson M.T."/>
            <person name="De Fine Licht H.H."/>
            <person name="Stajich J.E."/>
        </authorList>
    </citation>
    <scope>NUCLEOTIDE SEQUENCE</scope>
    <source>
        <strain evidence="1">Berkeley</strain>
    </source>
</reference>
<proteinExistence type="predicted"/>
<dbReference type="Proteomes" id="UP001165960">
    <property type="component" value="Unassembled WGS sequence"/>
</dbReference>
<accession>A0ACC2RJ20</accession>